<dbReference type="GO" id="GO:0098552">
    <property type="term" value="C:side of membrane"/>
    <property type="evidence" value="ECO:0007669"/>
    <property type="project" value="UniProtKB-KW"/>
</dbReference>
<protein>
    <submittedName>
        <fullName evidence="7">Slit guidance ligand 2</fullName>
    </submittedName>
</protein>
<evidence type="ECO:0000313" key="8">
    <source>
        <dbReference type="Proteomes" id="UP000694563"/>
    </source>
</evidence>
<evidence type="ECO:0000256" key="4">
    <source>
        <dbReference type="ARBA" id="ARBA00023180"/>
    </source>
</evidence>
<dbReference type="Pfam" id="PF13855">
    <property type="entry name" value="LRR_8"/>
    <property type="match status" value="1"/>
</dbReference>
<dbReference type="SUPFAM" id="SSF52058">
    <property type="entry name" value="L domain-like"/>
    <property type="match status" value="1"/>
</dbReference>
<keyword evidence="2 5" id="KW-0732">Signal</keyword>
<dbReference type="SMART" id="SM00013">
    <property type="entry name" value="LRRNT"/>
    <property type="match status" value="1"/>
</dbReference>
<reference evidence="7" key="2">
    <citation type="submission" date="2025-08" db="UniProtKB">
        <authorList>
            <consortium name="Ensembl"/>
        </authorList>
    </citation>
    <scope>IDENTIFICATION</scope>
</reference>
<dbReference type="FunFam" id="3.80.10.10:FF:000032">
    <property type="entry name" value="Slit homolog 2 (Drosophila)"/>
    <property type="match status" value="1"/>
</dbReference>
<dbReference type="InterPro" id="IPR032675">
    <property type="entry name" value="LRR_dom_sf"/>
</dbReference>
<dbReference type="InterPro" id="IPR001611">
    <property type="entry name" value="Leu-rich_rpt"/>
</dbReference>
<feature type="domain" description="LRRNT" evidence="6">
    <location>
        <begin position="26"/>
        <end position="58"/>
    </location>
</feature>
<dbReference type="Ensembl" id="ENSCUST00005009480.1">
    <property type="protein sequence ID" value="ENSCUSP00005009106.1"/>
    <property type="gene ID" value="ENSCUSG00005005676.1"/>
</dbReference>
<feature type="chain" id="PRO_5034544790" evidence="5">
    <location>
        <begin position="25"/>
        <end position="198"/>
    </location>
</feature>
<dbReference type="InterPro" id="IPR050541">
    <property type="entry name" value="LRR_TM_domain-containing"/>
</dbReference>
<dbReference type="Pfam" id="PF01462">
    <property type="entry name" value="LRRNT"/>
    <property type="match status" value="1"/>
</dbReference>
<dbReference type="GO" id="GO:0045121">
    <property type="term" value="C:membrane raft"/>
    <property type="evidence" value="ECO:0007669"/>
    <property type="project" value="UniProtKB-SubCell"/>
</dbReference>
<gene>
    <name evidence="7" type="primary">LOC116996308</name>
</gene>
<reference evidence="7" key="1">
    <citation type="submission" date="2020-10" db="EMBL/GenBank/DDBJ databases">
        <title>Catharus ustulatus (Swainson's thrush) genome, bCatUst1, primary haplotype v2.</title>
        <authorList>
            <person name="Delmore K."/>
            <person name="Vafadar M."/>
            <person name="Formenti G."/>
            <person name="Chow W."/>
            <person name="Pelan S."/>
            <person name="Howe K."/>
            <person name="Rhie A."/>
            <person name="Mountcastle J."/>
            <person name="Haase B."/>
            <person name="Fedrigo O."/>
            <person name="Jarvis E.D."/>
        </authorList>
    </citation>
    <scope>NUCLEOTIDE SEQUENCE [LARGE SCALE GENOMIC DNA]</scope>
</reference>
<accession>A0A8C3U1Q8</accession>
<evidence type="ECO:0000256" key="2">
    <source>
        <dbReference type="ARBA" id="ARBA00022729"/>
    </source>
</evidence>
<dbReference type="PANTHER" id="PTHR24369">
    <property type="entry name" value="ANTIGEN BSP, PUTATIVE-RELATED"/>
    <property type="match status" value="1"/>
</dbReference>
<keyword evidence="3" id="KW-0677">Repeat</keyword>
<keyword evidence="8" id="KW-1185">Reference proteome</keyword>
<dbReference type="Gene3D" id="3.80.10.10">
    <property type="entry name" value="Ribonuclease Inhibitor"/>
    <property type="match status" value="1"/>
</dbReference>
<dbReference type="Proteomes" id="UP000694563">
    <property type="component" value="Chromosome 5"/>
</dbReference>
<evidence type="ECO:0000256" key="5">
    <source>
        <dbReference type="SAM" id="SignalP"/>
    </source>
</evidence>
<sequence length="198" mass="22330">MMCGWGKLTLSLGLLLAMAGAVAPQPCPAQCSCSGSTVDCHGLALRGVPRNIPRNTERLDLNGNNITRITKTDFAGLRHLRVLQLMENKISTIERGAFQDLKELERLRLNRNNLQLLSELLFLGTPKLYRLLLILSGVHDELLGEAICPFSCILYGSENVSLYEKHVVFALFLHQKNFFFCPFYACFQRLKMQALFLQ</sequence>
<name>A0A8C3U1Q8_CATUS</name>
<evidence type="ECO:0000259" key="6">
    <source>
        <dbReference type="SMART" id="SM00013"/>
    </source>
</evidence>
<dbReference type="PANTHER" id="PTHR24369:SF196">
    <property type="entry name" value="RETICULON 4 RECEPTOR LIKE 1"/>
    <property type="match status" value="1"/>
</dbReference>
<organism evidence="7 8">
    <name type="scientific">Catharus ustulatus</name>
    <name type="common">Russet-backed thrush</name>
    <name type="synonym">Hylocichla ustulatus</name>
    <dbReference type="NCBI Taxonomy" id="91951"/>
    <lineage>
        <taxon>Eukaryota</taxon>
        <taxon>Metazoa</taxon>
        <taxon>Chordata</taxon>
        <taxon>Craniata</taxon>
        <taxon>Vertebrata</taxon>
        <taxon>Euteleostomi</taxon>
        <taxon>Archelosauria</taxon>
        <taxon>Archosauria</taxon>
        <taxon>Dinosauria</taxon>
        <taxon>Saurischia</taxon>
        <taxon>Theropoda</taxon>
        <taxon>Coelurosauria</taxon>
        <taxon>Aves</taxon>
        <taxon>Neognathae</taxon>
        <taxon>Neoaves</taxon>
        <taxon>Telluraves</taxon>
        <taxon>Australaves</taxon>
        <taxon>Passeriformes</taxon>
        <taxon>Turdidae</taxon>
        <taxon>Catharus</taxon>
    </lineage>
</organism>
<dbReference type="InterPro" id="IPR000372">
    <property type="entry name" value="LRRNT"/>
</dbReference>
<dbReference type="SMART" id="SM00369">
    <property type="entry name" value="LRR_TYP"/>
    <property type="match status" value="3"/>
</dbReference>
<reference evidence="7" key="3">
    <citation type="submission" date="2025-09" db="UniProtKB">
        <authorList>
            <consortium name="Ensembl"/>
        </authorList>
    </citation>
    <scope>IDENTIFICATION</scope>
</reference>
<dbReference type="GO" id="GO:0042995">
    <property type="term" value="C:cell projection"/>
    <property type="evidence" value="ECO:0007669"/>
    <property type="project" value="UniProtKB-SubCell"/>
</dbReference>
<dbReference type="GO" id="GO:0043204">
    <property type="term" value="C:perikaryon"/>
    <property type="evidence" value="ECO:0007669"/>
    <property type="project" value="UniProtKB-SubCell"/>
</dbReference>
<keyword evidence="4" id="KW-0325">Glycoprotein</keyword>
<evidence type="ECO:0000313" key="7">
    <source>
        <dbReference type="Ensembl" id="ENSCUSP00005009106.1"/>
    </source>
</evidence>
<feature type="signal peptide" evidence="5">
    <location>
        <begin position="1"/>
        <end position="24"/>
    </location>
</feature>
<proteinExistence type="predicted"/>
<dbReference type="AlphaFoldDB" id="A0A8C3U1Q8"/>
<keyword evidence="1" id="KW-0433">Leucine-rich repeat</keyword>
<dbReference type="GO" id="GO:0005886">
    <property type="term" value="C:plasma membrane"/>
    <property type="evidence" value="ECO:0007669"/>
    <property type="project" value="UniProtKB-SubCell"/>
</dbReference>
<evidence type="ECO:0000256" key="3">
    <source>
        <dbReference type="ARBA" id="ARBA00022737"/>
    </source>
</evidence>
<dbReference type="InterPro" id="IPR003591">
    <property type="entry name" value="Leu-rich_rpt_typical-subtyp"/>
</dbReference>
<evidence type="ECO:0000256" key="1">
    <source>
        <dbReference type="ARBA" id="ARBA00022614"/>
    </source>
</evidence>